<dbReference type="CDD" id="cd02798">
    <property type="entry name" value="tRNA_bind_CsaA"/>
    <property type="match status" value="1"/>
</dbReference>
<evidence type="ECO:0000256" key="2">
    <source>
        <dbReference type="ARBA" id="ARBA00022884"/>
    </source>
</evidence>
<dbReference type="EMBL" id="PYYB01000001">
    <property type="protein sequence ID" value="PTL60814.1"/>
    <property type="molecule type" value="Genomic_DNA"/>
</dbReference>
<keyword evidence="6" id="KW-1185">Reference proteome</keyword>
<keyword evidence="1 3" id="KW-0820">tRNA-binding</keyword>
<dbReference type="AlphaFoldDB" id="A0A2T4UNM5"/>
<dbReference type="OrthoDB" id="9794564at2"/>
<dbReference type="NCBIfam" id="NF007494">
    <property type="entry name" value="PRK10089.1-3"/>
    <property type="match status" value="1"/>
</dbReference>
<accession>A0A2T4UNM5</accession>
<evidence type="ECO:0000259" key="4">
    <source>
        <dbReference type="PROSITE" id="PS50886"/>
    </source>
</evidence>
<dbReference type="InterPro" id="IPR051270">
    <property type="entry name" value="Tyrosine-tRNA_ligase_regulator"/>
</dbReference>
<evidence type="ECO:0000256" key="3">
    <source>
        <dbReference type="PROSITE-ProRule" id="PRU00209"/>
    </source>
</evidence>
<dbReference type="InterPro" id="IPR002547">
    <property type="entry name" value="tRNA-bd_dom"/>
</dbReference>
<dbReference type="PANTHER" id="PTHR11586">
    <property type="entry name" value="TRNA-AMINOACYLATION COFACTOR ARC1 FAMILY MEMBER"/>
    <property type="match status" value="1"/>
</dbReference>
<dbReference type="InterPro" id="IPR008231">
    <property type="entry name" value="CsaA"/>
</dbReference>
<protein>
    <submittedName>
        <fullName evidence="5">tRNA-binding protein</fullName>
    </submittedName>
</protein>
<evidence type="ECO:0000313" key="5">
    <source>
        <dbReference type="EMBL" id="PTL60814.1"/>
    </source>
</evidence>
<keyword evidence="2 3" id="KW-0694">RNA-binding</keyword>
<dbReference type="PANTHER" id="PTHR11586:SF37">
    <property type="entry name" value="TRNA-BINDING DOMAIN-CONTAINING PROTEIN"/>
    <property type="match status" value="1"/>
</dbReference>
<evidence type="ECO:0000313" key="6">
    <source>
        <dbReference type="Proteomes" id="UP000240739"/>
    </source>
</evidence>
<reference evidence="5 6" key="1">
    <citation type="submission" date="2018-03" db="EMBL/GenBank/DDBJ databases">
        <title>Aquarubrobacter algicola gen. nov., sp. nov., a novel actinobacterium isolated from shallow eutrophic lake during the end of cyanobacterial harmful algal blooms.</title>
        <authorList>
            <person name="Chun S.J."/>
        </authorList>
    </citation>
    <scope>NUCLEOTIDE SEQUENCE [LARGE SCALE GENOMIC DNA]</scope>
    <source>
        <strain evidence="5 6">Seoho-28</strain>
    </source>
</reference>
<dbReference type="Gene3D" id="2.40.50.140">
    <property type="entry name" value="Nucleic acid-binding proteins"/>
    <property type="match status" value="1"/>
</dbReference>
<organism evidence="5 6">
    <name type="scientific">Paraconexibacter algicola</name>
    <dbReference type="NCBI Taxonomy" id="2133960"/>
    <lineage>
        <taxon>Bacteria</taxon>
        <taxon>Bacillati</taxon>
        <taxon>Actinomycetota</taxon>
        <taxon>Thermoleophilia</taxon>
        <taxon>Solirubrobacterales</taxon>
        <taxon>Paraconexibacteraceae</taxon>
        <taxon>Paraconexibacter</taxon>
    </lineage>
</organism>
<name>A0A2T4UNM5_9ACTN</name>
<sequence>MRVGRIVEVEAFPQARRPAWKLRVDFGAEIGVRRSSAQITNYAASELQDRLVVGVVNFPPKQIGPVRSECLVLGTYTADGTVLLLNPEPDARPGDRVG</sequence>
<dbReference type="PROSITE" id="PS50886">
    <property type="entry name" value="TRBD"/>
    <property type="match status" value="1"/>
</dbReference>
<feature type="domain" description="TRNA-binding" evidence="4">
    <location>
        <begin position="1"/>
        <end position="98"/>
    </location>
</feature>
<dbReference type="GO" id="GO:0000049">
    <property type="term" value="F:tRNA binding"/>
    <property type="evidence" value="ECO:0007669"/>
    <property type="project" value="UniProtKB-UniRule"/>
</dbReference>
<comment type="caution">
    <text evidence="5">The sequence shown here is derived from an EMBL/GenBank/DDBJ whole genome shotgun (WGS) entry which is preliminary data.</text>
</comment>
<dbReference type="InterPro" id="IPR012340">
    <property type="entry name" value="NA-bd_OB-fold"/>
</dbReference>
<dbReference type="Proteomes" id="UP000240739">
    <property type="component" value="Unassembled WGS sequence"/>
</dbReference>
<dbReference type="SUPFAM" id="SSF50249">
    <property type="entry name" value="Nucleic acid-binding proteins"/>
    <property type="match status" value="1"/>
</dbReference>
<evidence type="ECO:0000256" key="1">
    <source>
        <dbReference type="ARBA" id="ARBA00022555"/>
    </source>
</evidence>
<proteinExistence type="predicted"/>
<dbReference type="NCBIfam" id="TIGR02222">
    <property type="entry name" value="chap_CsaA"/>
    <property type="match status" value="1"/>
</dbReference>
<dbReference type="Pfam" id="PF01588">
    <property type="entry name" value="tRNA_bind"/>
    <property type="match status" value="1"/>
</dbReference>
<gene>
    <name evidence="5" type="ORF">C7Y72_11555</name>
</gene>